<name>A0ABS9EI60_9FLAO</name>
<sequence>MEINVKVSNQIASSPEEVFDAIVNPEKIIRYFVSNTSGPIIPNAKLHWEFKDYCVSLDVDVLEVIKDKHISFEWEASGKRSSVQISIDKKEEQLTQITITESPFSLIESDVKKALQQTQGWTDFICSLKAFLYTGINLRSGKYPSEIS</sequence>
<keyword evidence="4" id="KW-1185">Reference proteome</keyword>
<comment type="caution">
    <text evidence="3">The sequence shown here is derived from an EMBL/GenBank/DDBJ whole genome shotgun (WGS) entry which is preliminary data.</text>
</comment>
<organism evidence="3 4">
    <name type="scientific">Gillisia lutea</name>
    <dbReference type="NCBI Taxonomy" id="2909668"/>
    <lineage>
        <taxon>Bacteria</taxon>
        <taxon>Pseudomonadati</taxon>
        <taxon>Bacteroidota</taxon>
        <taxon>Flavobacteriia</taxon>
        <taxon>Flavobacteriales</taxon>
        <taxon>Flavobacteriaceae</taxon>
        <taxon>Gillisia</taxon>
    </lineage>
</organism>
<evidence type="ECO:0000256" key="1">
    <source>
        <dbReference type="ARBA" id="ARBA00006817"/>
    </source>
</evidence>
<evidence type="ECO:0000259" key="2">
    <source>
        <dbReference type="Pfam" id="PF08327"/>
    </source>
</evidence>
<dbReference type="InterPro" id="IPR023393">
    <property type="entry name" value="START-like_dom_sf"/>
</dbReference>
<feature type="domain" description="Activator of Hsp90 ATPase homologue 1/2-like C-terminal" evidence="2">
    <location>
        <begin position="14"/>
        <end position="132"/>
    </location>
</feature>
<dbReference type="Gene3D" id="3.30.530.20">
    <property type="match status" value="1"/>
</dbReference>
<dbReference type="EMBL" id="JAKGTH010000011">
    <property type="protein sequence ID" value="MCF4102527.1"/>
    <property type="molecule type" value="Genomic_DNA"/>
</dbReference>
<comment type="similarity">
    <text evidence="1">Belongs to the AHA1 family.</text>
</comment>
<protein>
    <submittedName>
        <fullName evidence="3">SRPBCC domain-containing protein</fullName>
    </submittedName>
</protein>
<dbReference type="Pfam" id="PF08327">
    <property type="entry name" value="AHSA1"/>
    <property type="match status" value="1"/>
</dbReference>
<gene>
    <name evidence="3" type="ORF">L1I30_12700</name>
</gene>
<dbReference type="InterPro" id="IPR013538">
    <property type="entry name" value="ASHA1/2-like_C"/>
</dbReference>
<dbReference type="Proteomes" id="UP001179363">
    <property type="component" value="Unassembled WGS sequence"/>
</dbReference>
<accession>A0ABS9EI60</accession>
<reference evidence="3" key="1">
    <citation type="submission" date="2022-01" db="EMBL/GenBank/DDBJ databases">
        <title>Gillisia lutea sp. nov., isolated from marine plastic residues from the Malvarosa beach (Valencia, Spain).</title>
        <authorList>
            <person name="Vidal-Verdu A."/>
            <person name="Molina-Menor E."/>
            <person name="Satari L."/>
            <person name="Pascual J."/>
            <person name="Pereto J."/>
            <person name="Porcar M."/>
        </authorList>
    </citation>
    <scope>NUCLEOTIDE SEQUENCE</scope>
    <source>
        <strain evidence="3">M10.2A</strain>
    </source>
</reference>
<evidence type="ECO:0000313" key="3">
    <source>
        <dbReference type="EMBL" id="MCF4102527.1"/>
    </source>
</evidence>
<proteinExistence type="inferred from homology"/>
<dbReference type="SUPFAM" id="SSF55961">
    <property type="entry name" value="Bet v1-like"/>
    <property type="match status" value="1"/>
</dbReference>
<dbReference type="RefSeq" id="WP_236134671.1">
    <property type="nucleotide sequence ID" value="NZ_JAKGTH010000011.1"/>
</dbReference>
<evidence type="ECO:0000313" key="4">
    <source>
        <dbReference type="Proteomes" id="UP001179363"/>
    </source>
</evidence>